<evidence type="ECO:0000256" key="1">
    <source>
        <dbReference type="SAM" id="MobiDB-lite"/>
    </source>
</evidence>
<keyword evidence="2" id="KW-0812">Transmembrane</keyword>
<keyword evidence="2" id="KW-1133">Transmembrane helix</keyword>
<dbReference type="InterPro" id="IPR021125">
    <property type="entry name" value="DUF2127"/>
</dbReference>
<feature type="transmembrane region" description="Helical" evidence="2">
    <location>
        <begin position="101"/>
        <end position="120"/>
    </location>
</feature>
<dbReference type="Proteomes" id="UP001597213">
    <property type="component" value="Unassembled WGS sequence"/>
</dbReference>
<proteinExistence type="predicted"/>
<gene>
    <name evidence="3" type="ORF">ACFSCT_01480</name>
</gene>
<dbReference type="RefSeq" id="WP_379139535.1">
    <property type="nucleotide sequence ID" value="NZ_JBHUEN010000005.1"/>
</dbReference>
<evidence type="ECO:0000313" key="3">
    <source>
        <dbReference type="EMBL" id="MFD1880384.1"/>
    </source>
</evidence>
<evidence type="ECO:0000256" key="2">
    <source>
        <dbReference type="SAM" id="Phobius"/>
    </source>
</evidence>
<reference evidence="4" key="1">
    <citation type="journal article" date="2019" name="Int. J. Syst. Evol. Microbiol.">
        <title>The Global Catalogue of Microorganisms (GCM) 10K type strain sequencing project: providing services to taxonomists for standard genome sequencing and annotation.</title>
        <authorList>
            <consortium name="The Broad Institute Genomics Platform"/>
            <consortium name="The Broad Institute Genome Sequencing Center for Infectious Disease"/>
            <person name="Wu L."/>
            <person name="Ma J."/>
        </authorList>
    </citation>
    <scope>NUCLEOTIDE SEQUENCE [LARGE SCALE GENOMIC DNA]</scope>
    <source>
        <strain evidence="4">CCUG 56029</strain>
    </source>
</reference>
<comment type="caution">
    <text evidence="3">The sequence shown here is derived from an EMBL/GenBank/DDBJ whole genome shotgun (WGS) entry which is preliminary data.</text>
</comment>
<protein>
    <submittedName>
        <fullName evidence="3">DUF2127 domain-containing protein</fullName>
    </submittedName>
</protein>
<organism evidence="3 4">
    <name type="scientific">Paracoccus pacificus</name>
    <dbReference type="NCBI Taxonomy" id="1463598"/>
    <lineage>
        <taxon>Bacteria</taxon>
        <taxon>Pseudomonadati</taxon>
        <taxon>Pseudomonadota</taxon>
        <taxon>Alphaproteobacteria</taxon>
        <taxon>Rhodobacterales</taxon>
        <taxon>Paracoccaceae</taxon>
        <taxon>Paracoccus</taxon>
    </lineage>
</organism>
<accession>A0ABW4R3W1</accession>
<sequence length="180" mass="20297">MARPRDGNGGGDRPGTADASTPRDNRKLIHRAFEVSLLLKGLFALAETISGIGLMLPAPGTILNWARWVTHAELSEDPSDRISAFLLRHAQNFSIETQHFWAWYLIGHGVLKLAVVLALFRGYSWAYPAGIVVMAGFIVWQTQHWMQTHSPMLLAFTAFDVVVVWLIWREWRNLPPQEPA</sequence>
<feature type="transmembrane region" description="Helical" evidence="2">
    <location>
        <begin position="125"/>
        <end position="143"/>
    </location>
</feature>
<evidence type="ECO:0000313" key="4">
    <source>
        <dbReference type="Proteomes" id="UP001597213"/>
    </source>
</evidence>
<feature type="region of interest" description="Disordered" evidence="1">
    <location>
        <begin position="1"/>
        <end position="22"/>
    </location>
</feature>
<keyword evidence="4" id="KW-1185">Reference proteome</keyword>
<dbReference type="EMBL" id="JBHUEN010000005">
    <property type="protein sequence ID" value="MFD1880384.1"/>
    <property type="molecule type" value="Genomic_DNA"/>
</dbReference>
<feature type="transmembrane region" description="Helical" evidence="2">
    <location>
        <begin position="37"/>
        <end position="58"/>
    </location>
</feature>
<feature type="transmembrane region" description="Helical" evidence="2">
    <location>
        <begin position="149"/>
        <end position="168"/>
    </location>
</feature>
<dbReference type="Pfam" id="PF09900">
    <property type="entry name" value="DUF2127"/>
    <property type="match status" value="1"/>
</dbReference>
<keyword evidence="2" id="KW-0472">Membrane</keyword>
<name>A0ABW4R3W1_9RHOB</name>